<comment type="function">
    <text evidence="7">Component of the signal recognition particle (SRP) complex, a ribonucleoprotein complex that mediates the cotranslational targeting of secretory and membrane proteins to the endoplasmic reticulum (ER).</text>
</comment>
<evidence type="ECO:0000256" key="5">
    <source>
        <dbReference type="ARBA" id="ARBA00023135"/>
    </source>
</evidence>
<comment type="subcellular location">
    <subcellularLocation>
        <location evidence="1 7">Cytoplasm</location>
    </subcellularLocation>
</comment>
<dbReference type="AlphaFoldDB" id="A0A165E591"/>
<evidence type="ECO:0000256" key="7">
    <source>
        <dbReference type="RuleBase" id="RU368100"/>
    </source>
</evidence>
<evidence type="ECO:0000256" key="6">
    <source>
        <dbReference type="ARBA" id="ARBA00023274"/>
    </source>
</evidence>
<dbReference type="GO" id="GO:0006614">
    <property type="term" value="P:SRP-dependent cotranslational protein targeting to membrane"/>
    <property type="evidence" value="ECO:0007669"/>
    <property type="project" value="UniProtKB-UniRule"/>
</dbReference>
<dbReference type="SUPFAM" id="SSF54762">
    <property type="entry name" value="Signal recognition particle alu RNA binding heterodimer, SRP9/14"/>
    <property type="match status" value="1"/>
</dbReference>
<feature type="compositionally biased region" description="Basic and acidic residues" evidence="8">
    <location>
        <begin position="144"/>
        <end position="160"/>
    </location>
</feature>
<organism evidence="9 10">
    <name type="scientific">Calocera cornea HHB12733</name>
    <dbReference type="NCBI Taxonomy" id="1353952"/>
    <lineage>
        <taxon>Eukaryota</taxon>
        <taxon>Fungi</taxon>
        <taxon>Dikarya</taxon>
        <taxon>Basidiomycota</taxon>
        <taxon>Agaricomycotina</taxon>
        <taxon>Dacrymycetes</taxon>
        <taxon>Dacrymycetales</taxon>
        <taxon>Dacrymycetaceae</taxon>
        <taxon>Calocera</taxon>
    </lineage>
</organism>
<dbReference type="InParanoid" id="A0A165E591"/>
<dbReference type="EMBL" id="KV424021">
    <property type="protein sequence ID" value="KZT54122.1"/>
    <property type="molecule type" value="Genomic_DNA"/>
</dbReference>
<evidence type="ECO:0000256" key="2">
    <source>
        <dbReference type="ARBA" id="ARBA00010349"/>
    </source>
</evidence>
<evidence type="ECO:0000256" key="8">
    <source>
        <dbReference type="SAM" id="MobiDB-lite"/>
    </source>
</evidence>
<name>A0A165E591_9BASI</name>
<dbReference type="InterPro" id="IPR003210">
    <property type="entry name" value="Signal_recog_particle_SRP14"/>
</dbReference>
<keyword evidence="10" id="KW-1185">Reference proteome</keyword>
<dbReference type="Proteomes" id="UP000076842">
    <property type="component" value="Unassembled WGS sequence"/>
</dbReference>
<dbReference type="FunCoup" id="A0A165E591">
    <property type="interactions" value="113"/>
</dbReference>
<dbReference type="STRING" id="1353952.A0A165E591"/>
<dbReference type="GO" id="GO:0030942">
    <property type="term" value="F:endoplasmic reticulum signal peptide binding"/>
    <property type="evidence" value="ECO:0007669"/>
    <property type="project" value="UniProtKB-UniRule"/>
</dbReference>
<dbReference type="GO" id="GO:0008312">
    <property type="term" value="F:7S RNA binding"/>
    <property type="evidence" value="ECO:0007669"/>
    <property type="project" value="UniProtKB-UniRule"/>
</dbReference>
<feature type="compositionally biased region" description="Basic residues" evidence="8">
    <location>
        <begin position="127"/>
        <end position="136"/>
    </location>
</feature>
<dbReference type="OrthoDB" id="19209at2759"/>
<evidence type="ECO:0000256" key="1">
    <source>
        <dbReference type="ARBA" id="ARBA00004496"/>
    </source>
</evidence>
<gene>
    <name evidence="9" type="ORF">CALCODRAFT_439133</name>
</gene>
<comment type="similarity">
    <text evidence="2 7">Belongs to the SRP14 family.</text>
</comment>
<proteinExistence type="inferred from homology"/>
<dbReference type="InterPro" id="IPR009018">
    <property type="entry name" value="Signal_recog_particle_SRP9/14"/>
</dbReference>
<keyword evidence="6 7" id="KW-0687">Ribonucleoprotein</keyword>
<keyword evidence="3 7" id="KW-0963">Cytoplasm</keyword>
<feature type="region of interest" description="Disordered" evidence="8">
    <location>
        <begin position="90"/>
        <end position="166"/>
    </location>
</feature>
<dbReference type="PANTHER" id="PTHR12013">
    <property type="entry name" value="SIGNAL RECOGNITION PARTICLE 14 KD PROTEIN"/>
    <property type="match status" value="1"/>
</dbReference>
<evidence type="ECO:0000256" key="3">
    <source>
        <dbReference type="ARBA" id="ARBA00022490"/>
    </source>
</evidence>
<evidence type="ECO:0000313" key="9">
    <source>
        <dbReference type="EMBL" id="KZT54122.1"/>
    </source>
</evidence>
<evidence type="ECO:0000256" key="4">
    <source>
        <dbReference type="ARBA" id="ARBA00022884"/>
    </source>
</evidence>
<sequence length="166" mass="19360">MELVDNDTFLTKLSELFSSHKQRGSVWLTHKRYVLEGDDVRMNGVEPEDEHEYPVLLRATDGHAKFSTRIHPDELEKYHAAYGTLLKASMPTLRKRDRKREKARAELKEQRRKKLSEEIKVDGPKRGNGRRKRQRQVKALQKQQETKDRIEKAQEAREKAAAAAKS</sequence>
<dbReference type="Pfam" id="PF02290">
    <property type="entry name" value="SRP14"/>
    <property type="match status" value="1"/>
</dbReference>
<feature type="compositionally biased region" description="Basic and acidic residues" evidence="8">
    <location>
        <begin position="103"/>
        <end position="125"/>
    </location>
</feature>
<dbReference type="GO" id="GO:0005786">
    <property type="term" value="C:signal recognition particle, endoplasmic reticulum targeting"/>
    <property type="evidence" value="ECO:0007669"/>
    <property type="project" value="UniProtKB-UniRule"/>
</dbReference>
<protein>
    <recommendedName>
        <fullName evidence="7">Signal recognition particle subunit SRP14</fullName>
    </recommendedName>
    <alternativeName>
        <fullName evidence="7">Signal recognition particle 14 kDa protein</fullName>
    </alternativeName>
</protein>
<keyword evidence="5 7" id="KW-0733">Signal recognition particle</keyword>
<dbReference type="Gene3D" id="3.30.720.10">
    <property type="entry name" value="Signal recognition particle alu RNA binding heterodimer, srp9/1"/>
    <property type="match status" value="1"/>
</dbReference>
<reference evidence="9 10" key="1">
    <citation type="journal article" date="2016" name="Mol. Biol. Evol.">
        <title>Comparative Genomics of Early-Diverging Mushroom-Forming Fungi Provides Insights into the Origins of Lignocellulose Decay Capabilities.</title>
        <authorList>
            <person name="Nagy L.G."/>
            <person name="Riley R."/>
            <person name="Tritt A."/>
            <person name="Adam C."/>
            <person name="Daum C."/>
            <person name="Floudas D."/>
            <person name="Sun H."/>
            <person name="Yadav J.S."/>
            <person name="Pangilinan J."/>
            <person name="Larsson K.H."/>
            <person name="Matsuura K."/>
            <person name="Barry K."/>
            <person name="Labutti K."/>
            <person name="Kuo R."/>
            <person name="Ohm R.A."/>
            <person name="Bhattacharya S.S."/>
            <person name="Shirouzu T."/>
            <person name="Yoshinaga Y."/>
            <person name="Martin F.M."/>
            <person name="Grigoriev I.V."/>
            <person name="Hibbett D.S."/>
        </authorList>
    </citation>
    <scope>NUCLEOTIDE SEQUENCE [LARGE SCALE GENOMIC DNA]</scope>
    <source>
        <strain evidence="9 10">HHB12733</strain>
    </source>
</reference>
<keyword evidence="4 7" id="KW-0694">RNA-binding</keyword>
<feature type="compositionally biased region" description="Basic residues" evidence="8">
    <location>
        <begin position="93"/>
        <end position="102"/>
    </location>
</feature>
<evidence type="ECO:0000313" key="10">
    <source>
        <dbReference type="Proteomes" id="UP000076842"/>
    </source>
</evidence>
<comment type="subunit">
    <text evidence="7">Component of a fungal signal recognition particle (SRP) complex that consists of a 7SL RNA molecule (scR1) and at least six protein subunits: SRP72, SRP68, SRP54, SEC65, SRP21 and SRP14.</text>
</comment>
<accession>A0A165E591</accession>